<evidence type="ECO:0000256" key="1">
    <source>
        <dbReference type="SAM" id="MobiDB-lite"/>
    </source>
</evidence>
<accession>A0A0M9VU16</accession>
<proteinExistence type="predicted"/>
<reference evidence="2 3" key="1">
    <citation type="submission" date="2015-07" db="EMBL/GenBank/DDBJ databases">
        <title>The genome of the fungus Escovopsis weberi, a specialized disease agent of ant agriculture.</title>
        <authorList>
            <person name="de Man T.J."/>
            <person name="Stajich J.E."/>
            <person name="Kubicek C.P."/>
            <person name="Chenthamara K."/>
            <person name="Atanasova L."/>
            <person name="Druzhinina I.S."/>
            <person name="Birnbaum S."/>
            <person name="Barribeau S.M."/>
            <person name="Teiling C."/>
            <person name="Suen G."/>
            <person name="Currie C."/>
            <person name="Gerardo N.M."/>
        </authorList>
    </citation>
    <scope>NUCLEOTIDE SEQUENCE [LARGE SCALE GENOMIC DNA]</scope>
</reference>
<dbReference type="EMBL" id="LGSR01000020">
    <property type="protein sequence ID" value="KOS19393.1"/>
    <property type="molecule type" value="Genomic_DNA"/>
</dbReference>
<dbReference type="OrthoDB" id="4825861at2759"/>
<feature type="region of interest" description="Disordered" evidence="1">
    <location>
        <begin position="1"/>
        <end position="44"/>
    </location>
</feature>
<evidence type="ECO:0000313" key="3">
    <source>
        <dbReference type="Proteomes" id="UP000053831"/>
    </source>
</evidence>
<gene>
    <name evidence="2" type="ORF">ESCO_000741</name>
</gene>
<feature type="compositionally biased region" description="Low complexity" evidence="1">
    <location>
        <begin position="14"/>
        <end position="44"/>
    </location>
</feature>
<feature type="compositionally biased region" description="Basic residues" evidence="1">
    <location>
        <begin position="96"/>
        <end position="111"/>
    </location>
</feature>
<feature type="region of interest" description="Disordered" evidence="1">
    <location>
        <begin position="66"/>
        <end position="115"/>
    </location>
</feature>
<organism evidence="2 3">
    <name type="scientific">Escovopsis weberi</name>
    <dbReference type="NCBI Taxonomy" id="150374"/>
    <lineage>
        <taxon>Eukaryota</taxon>
        <taxon>Fungi</taxon>
        <taxon>Dikarya</taxon>
        <taxon>Ascomycota</taxon>
        <taxon>Pezizomycotina</taxon>
        <taxon>Sordariomycetes</taxon>
        <taxon>Hypocreomycetidae</taxon>
        <taxon>Hypocreales</taxon>
        <taxon>Hypocreaceae</taxon>
        <taxon>Escovopsis</taxon>
    </lineage>
</organism>
<sequence length="165" mass="17923">MAIRDRFRRALRVSGSSDSLSQSDATSSTASSTHRASSSGASPISLIKTVSSNSSLSSFKLSKTFSFRSSRDKTKSKETNVSSTLAKLHEETPIKPRGKGRSPRNVKHLHPSQRPLTEQNLQHQAMLSHFTMTFGATNPAQIEDFDFYGISPCCTRTGSIAGDLS</sequence>
<evidence type="ECO:0000313" key="2">
    <source>
        <dbReference type="EMBL" id="KOS19393.1"/>
    </source>
</evidence>
<name>A0A0M9VU16_ESCWE</name>
<feature type="compositionally biased region" description="Basic and acidic residues" evidence="1">
    <location>
        <begin position="69"/>
        <end position="78"/>
    </location>
</feature>
<keyword evidence="3" id="KW-1185">Reference proteome</keyword>
<comment type="caution">
    <text evidence="2">The sequence shown here is derived from an EMBL/GenBank/DDBJ whole genome shotgun (WGS) entry which is preliminary data.</text>
</comment>
<dbReference type="AlphaFoldDB" id="A0A0M9VU16"/>
<protein>
    <submittedName>
        <fullName evidence="2">Uncharacterized protein</fullName>
    </submittedName>
</protein>
<feature type="compositionally biased region" description="Basic residues" evidence="1">
    <location>
        <begin position="1"/>
        <end position="11"/>
    </location>
</feature>
<dbReference type="Proteomes" id="UP000053831">
    <property type="component" value="Unassembled WGS sequence"/>
</dbReference>